<sequence length="284" mass="31991">MKNTIKSVIVIIASVIGFGANAQTKSESNSLLWEVSGNGLSKSSYLYGTVHMMCESDFKISDKTQKAFVKTSMLALELDLDDPSELATMQQSATTKEPLSKTLSPQEYQKLDALLKEKTGQGAATFDNYSLTTIMSLVMFKSLGCPPKMYELEFMKMAAAQNMEIIGLEKFNEQIDFLDKAYPAHELIDQLKYYDSDYFKQLITIYNSEQLDAIYQMTNDPKFMDAEDKKWLLDIRNKNWAGKMPELMKKESVFFAVGAAHLAGEKGLIMLLRKAGYTVKSVMN</sequence>
<evidence type="ECO:0008006" key="4">
    <source>
        <dbReference type="Google" id="ProtNLM"/>
    </source>
</evidence>
<dbReference type="RefSeq" id="WP_023578707.1">
    <property type="nucleotide sequence ID" value="NZ_AVGG01000003.1"/>
</dbReference>
<evidence type="ECO:0000313" key="3">
    <source>
        <dbReference type="Proteomes" id="UP000018004"/>
    </source>
</evidence>
<dbReference type="OrthoDB" id="9798714at2"/>
<comment type="caution">
    <text evidence="2">The sequence shown here is derived from an EMBL/GenBank/DDBJ whole genome shotgun (WGS) entry which is preliminary data.</text>
</comment>
<reference evidence="2 3" key="1">
    <citation type="submission" date="2013-08" db="EMBL/GenBank/DDBJ databases">
        <title>Flavobacterium limnosediminis JC2902 genome sequencing.</title>
        <authorList>
            <person name="Lee K."/>
            <person name="Yi H."/>
            <person name="Park S."/>
            <person name="Chun J."/>
        </authorList>
    </citation>
    <scope>NUCLEOTIDE SEQUENCE [LARGE SCALE GENOMIC DNA]</scope>
    <source>
        <strain evidence="2 3">JC2902</strain>
    </source>
</reference>
<dbReference type="Pfam" id="PF01963">
    <property type="entry name" value="TraB_PrgY_gumN"/>
    <property type="match status" value="1"/>
</dbReference>
<evidence type="ECO:0000313" key="2">
    <source>
        <dbReference type="EMBL" id="ESU29019.1"/>
    </source>
</evidence>
<evidence type="ECO:0000256" key="1">
    <source>
        <dbReference type="SAM" id="SignalP"/>
    </source>
</evidence>
<dbReference type="eggNOG" id="COG3735">
    <property type="taxonomic scope" value="Bacteria"/>
</dbReference>
<dbReference type="PANTHER" id="PTHR40590">
    <property type="entry name" value="CYTOPLASMIC PROTEIN-RELATED"/>
    <property type="match status" value="1"/>
</dbReference>
<gene>
    <name evidence="2" type="ORF">FLJC2902T_10540</name>
</gene>
<dbReference type="CDD" id="cd14789">
    <property type="entry name" value="Tiki"/>
    <property type="match status" value="1"/>
</dbReference>
<dbReference type="EMBL" id="AVGG01000003">
    <property type="protein sequence ID" value="ESU29019.1"/>
    <property type="molecule type" value="Genomic_DNA"/>
</dbReference>
<feature type="signal peptide" evidence="1">
    <location>
        <begin position="1"/>
        <end position="22"/>
    </location>
</feature>
<dbReference type="InterPro" id="IPR002816">
    <property type="entry name" value="TraB/PrgY/GumN_fam"/>
</dbReference>
<dbReference type="AlphaFoldDB" id="V6SRD0"/>
<dbReference type="PATRIC" id="fig|1341181.4.peg.1045"/>
<proteinExistence type="predicted"/>
<accession>V6SRD0</accession>
<dbReference type="PANTHER" id="PTHR40590:SF1">
    <property type="entry name" value="CYTOPLASMIC PROTEIN"/>
    <property type="match status" value="1"/>
</dbReference>
<dbReference type="InterPro" id="IPR047111">
    <property type="entry name" value="YbaP-like"/>
</dbReference>
<keyword evidence="3" id="KW-1185">Reference proteome</keyword>
<dbReference type="Proteomes" id="UP000018004">
    <property type="component" value="Unassembled WGS sequence"/>
</dbReference>
<organism evidence="2 3">
    <name type="scientific">Flavobacterium limnosediminis JC2902</name>
    <dbReference type="NCBI Taxonomy" id="1341181"/>
    <lineage>
        <taxon>Bacteria</taxon>
        <taxon>Pseudomonadati</taxon>
        <taxon>Bacteroidota</taxon>
        <taxon>Flavobacteriia</taxon>
        <taxon>Flavobacteriales</taxon>
        <taxon>Flavobacteriaceae</taxon>
        <taxon>Flavobacterium</taxon>
    </lineage>
</organism>
<name>V6SRD0_9FLAO</name>
<protein>
    <recommendedName>
        <fullName evidence="4">GumN protein</fullName>
    </recommendedName>
</protein>
<dbReference type="STRING" id="1341181.FLJC2902T_10540"/>
<feature type="chain" id="PRO_5004751186" description="GumN protein" evidence="1">
    <location>
        <begin position="23"/>
        <end position="284"/>
    </location>
</feature>
<keyword evidence="1" id="KW-0732">Signal</keyword>